<protein>
    <submittedName>
        <fullName evidence="1">Uncharacterized protein</fullName>
    </submittedName>
</protein>
<dbReference type="AlphaFoldDB" id="A0A6A4NYU4"/>
<reference evidence="2" key="1">
    <citation type="journal article" date="2020" name="Nat. Commun.">
        <title>Genome sequence of the cluster root forming white lupin.</title>
        <authorList>
            <person name="Hufnagel B."/>
            <person name="Marques A."/>
            <person name="Soriano A."/>
            <person name="Marques L."/>
            <person name="Divol F."/>
            <person name="Doumas P."/>
            <person name="Sallet E."/>
            <person name="Mancinotti D."/>
            <person name="Carrere S."/>
            <person name="Marande W."/>
            <person name="Arribat S."/>
            <person name="Keller J."/>
            <person name="Huneau C."/>
            <person name="Blein T."/>
            <person name="Aime D."/>
            <person name="Laguerre M."/>
            <person name="Taylor J."/>
            <person name="Schubert V."/>
            <person name="Nelson M."/>
            <person name="Geu-Flores F."/>
            <person name="Crespi M."/>
            <person name="Gallardo-Guerrero K."/>
            <person name="Delaux P.-M."/>
            <person name="Salse J."/>
            <person name="Berges H."/>
            <person name="Guyot R."/>
            <person name="Gouzy J."/>
            <person name="Peret B."/>
        </authorList>
    </citation>
    <scope>NUCLEOTIDE SEQUENCE [LARGE SCALE GENOMIC DNA]</scope>
    <source>
        <strain evidence="2">cv. Amiga</strain>
    </source>
</reference>
<comment type="caution">
    <text evidence="1">The sequence shown here is derived from an EMBL/GenBank/DDBJ whole genome shotgun (WGS) entry which is preliminary data.</text>
</comment>
<evidence type="ECO:0000313" key="2">
    <source>
        <dbReference type="Proteomes" id="UP000447434"/>
    </source>
</evidence>
<accession>A0A6A4NYU4</accession>
<dbReference type="EMBL" id="WOCE01000020">
    <property type="protein sequence ID" value="KAE9591547.1"/>
    <property type="molecule type" value="Genomic_DNA"/>
</dbReference>
<keyword evidence="2" id="KW-1185">Reference proteome</keyword>
<dbReference type="Proteomes" id="UP000447434">
    <property type="component" value="Chromosome 20"/>
</dbReference>
<evidence type="ECO:0000313" key="1">
    <source>
        <dbReference type="EMBL" id="KAE9591547.1"/>
    </source>
</evidence>
<sequence>MNLLVKWRMLHEKLRTICAVKVLEYLFMAARNIVYVLLMS</sequence>
<gene>
    <name evidence="1" type="ORF">Lalb_Chr20g0119641</name>
</gene>
<name>A0A6A4NYU4_LUPAL</name>
<proteinExistence type="predicted"/>
<organism evidence="1 2">
    <name type="scientific">Lupinus albus</name>
    <name type="common">White lupine</name>
    <name type="synonym">Lupinus termis</name>
    <dbReference type="NCBI Taxonomy" id="3870"/>
    <lineage>
        <taxon>Eukaryota</taxon>
        <taxon>Viridiplantae</taxon>
        <taxon>Streptophyta</taxon>
        <taxon>Embryophyta</taxon>
        <taxon>Tracheophyta</taxon>
        <taxon>Spermatophyta</taxon>
        <taxon>Magnoliopsida</taxon>
        <taxon>eudicotyledons</taxon>
        <taxon>Gunneridae</taxon>
        <taxon>Pentapetalae</taxon>
        <taxon>rosids</taxon>
        <taxon>fabids</taxon>
        <taxon>Fabales</taxon>
        <taxon>Fabaceae</taxon>
        <taxon>Papilionoideae</taxon>
        <taxon>50 kb inversion clade</taxon>
        <taxon>genistoids sensu lato</taxon>
        <taxon>core genistoids</taxon>
        <taxon>Genisteae</taxon>
        <taxon>Lupinus</taxon>
    </lineage>
</organism>